<keyword evidence="7" id="KW-0539">Nucleus</keyword>
<dbReference type="Pfam" id="PF00400">
    <property type="entry name" value="WD40"/>
    <property type="match status" value="7"/>
</dbReference>
<dbReference type="PROSITE" id="PS51396">
    <property type="entry name" value="PUL"/>
    <property type="match status" value="1"/>
</dbReference>
<dbReference type="PROSITE" id="PS51394">
    <property type="entry name" value="PFU"/>
    <property type="match status" value="1"/>
</dbReference>
<feature type="repeat" description="WD" evidence="8">
    <location>
        <begin position="145"/>
        <end position="178"/>
    </location>
</feature>
<keyword evidence="6" id="KW-0677">Repeat</keyword>
<evidence type="ECO:0008006" key="13">
    <source>
        <dbReference type="Google" id="ProtNLM"/>
    </source>
</evidence>
<dbReference type="InterPro" id="IPR001680">
    <property type="entry name" value="WD40_rpt"/>
</dbReference>
<dbReference type="Pfam" id="PF08324">
    <property type="entry name" value="PUL"/>
    <property type="match status" value="1"/>
</dbReference>
<dbReference type="SMART" id="SM00320">
    <property type="entry name" value="WD40"/>
    <property type="match status" value="7"/>
</dbReference>
<keyword evidence="12" id="KW-1185">Reference proteome</keyword>
<feature type="repeat" description="WD" evidence="8">
    <location>
        <begin position="106"/>
        <end position="137"/>
    </location>
</feature>
<dbReference type="InterPro" id="IPR013535">
    <property type="entry name" value="PUL_dom"/>
</dbReference>
<feature type="domain" description="PFU" evidence="9">
    <location>
        <begin position="365"/>
        <end position="463"/>
    </location>
</feature>
<dbReference type="GO" id="GO:0005737">
    <property type="term" value="C:cytoplasm"/>
    <property type="evidence" value="ECO:0007669"/>
    <property type="project" value="UniProtKB-SubCell"/>
</dbReference>
<evidence type="ECO:0000256" key="4">
    <source>
        <dbReference type="ARBA" id="ARBA00022490"/>
    </source>
</evidence>
<dbReference type="Pfam" id="PF09070">
    <property type="entry name" value="PFU"/>
    <property type="match status" value="1"/>
</dbReference>
<organism evidence="11 12">
    <name type="scientific">Allacma fusca</name>
    <dbReference type="NCBI Taxonomy" id="39272"/>
    <lineage>
        <taxon>Eukaryota</taxon>
        <taxon>Metazoa</taxon>
        <taxon>Ecdysozoa</taxon>
        <taxon>Arthropoda</taxon>
        <taxon>Hexapoda</taxon>
        <taxon>Collembola</taxon>
        <taxon>Symphypleona</taxon>
        <taxon>Sminthuridae</taxon>
        <taxon>Allacma</taxon>
    </lineage>
</organism>
<feature type="domain" description="PUL" evidence="10">
    <location>
        <begin position="521"/>
        <end position="774"/>
    </location>
</feature>
<evidence type="ECO:0000259" key="10">
    <source>
        <dbReference type="PROSITE" id="PS51396"/>
    </source>
</evidence>
<evidence type="ECO:0000256" key="1">
    <source>
        <dbReference type="ARBA" id="ARBA00004123"/>
    </source>
</evidence>
<dbReference type="CDD" id="cd00200">
    <property type="entry name" value="WD40"/>
    <property type="match status" value="1"/>
</dbReference>
<gene>
    <name evidence="11" type="ORF">AFUS01_LOCUS42881</name>
</gene>
<feature type="repeat" description="WD" evidence="8">
    <location>
        <begin position="227"/>
        <end position="259"/>
    </location>
</feature>
<comment type="caution">
    <text evidence="11">The sequence shown here is derived from an EMBL/GenBank/DDBJ whole genome shotgun (WGS) entry which is preliminary data.</text>
</comment>
<evidence type="ECO:0000256" key="7">
    <source>
        <dbReference type="ARBA" id="ARBA00023242"/>
    </source>
</evidence>
<dbReference type="FunFam" id="2.130.10.10:FF:000175">
    <property type="entry name" value="Phospholipase A-2-activating protein"/>
    <property type="match status" value="1"/>
</dbReference>
<dbReference type="GO" id="GO:0043130">
    <property type="term" value="F:ubiquitin binding"/>
    <property type="evidence" value="ECO:0007669"/>
    <property type="project" value="TreeGrafter"/>
</dbReference>
<dbReference type="PANTHER" id="PTHR19849:SF0">
    <property type="entry name" value="PHOSPHOLIPASE A-2-ACTIVATING PROTEIN"/>
    <property type="match status" value="1"/>
</dbReference>
<evidence type="ECO:0000313" key="12">
    <source>
        <dbReference type="Proteomes" id="UP000708208"/>
    </source>
</evidence>
<dbReference type="AlphaFoldDB" id="A0A8J2LN23"/>
<dbReference type="InterPro" id="IPR015155">
    <property type="entry name" value="PFU"/>
</dbReference>
<dbReference type="GO" id="GO:0010992">
    <property type="term" value="P:ubiquitin recycling"/>
    <property type="evidence" value="ECO:0007669"/>
    <property type="project" value="TreeGrafter"/>
</dbReference>
<dbReference type="EMBL" id="CAJVCH010569242">
    <property type="protein sequence ID" value="CAG7833242.1"/>
    <property type="molecule type" value="Genomic_DNA"/>
</dbReference>
<comment type="subcellular location">
    <subcellularLocation>
        <location evidence="2">Cytoplasm</location>
    </subcellularLocation>
    <subcellularLocation>
        <location evidence="1">Nucleus</location>
    </subcellularLocation>
</comment>
<evidence type="ECO:0000256" key="3">
    <source>
        <dbReference type="ARBA" id="ARBA00008495"/>
    </source>
</evidence>
<feature type="repeat" description="WD" evidence="8">
    <location>
        <begin position="186"/>
        <end position="226"/>
    </location>
</feature>
<evidence type="ECO:0000256" key="2">
    <source>
        <dbReference type="ARBA" id="ARBA00004496"/>
    </source>
</evidence>
<proteinExistence type="inferred from homology"/>
<keyword evidence="4" id="KW-0963">Cytoplasm</keyword>
<accession>A0A8J2LN23</accession>
<dbReference type="PROSITE" id="PS50082">
    <property type="entry name" value="WD_REPEATS_2"/>
    <property type="match status" value="4"/>
</dbReference>
<reference evidence="11" key="1">
    <citation type="submission" date="2021-06" db="EMBL/GenBank/DDBJ databases">
        <authorList>
            <person name="Hodson N. C."/>
            <person name="Mongue J. A."/>
            <person name="Jaron S. K."/>
        </authorList>
    </citation>
    <scope>NUCLEOTIDE SEQUENCE</scope>
</reference>
<comment type="similarity">
    <text evidence="3">Belongs to the WD repeat PLAP family.</text>
</comment>
<dbReference type="GO" id="GO:0005634">
    <property type="term" value="C:nucleus"/>
    <property type="evidence" value="ECO:0007669"/>
    <property type="project" value="UniProtKB-SubCell"/>
</dbReference>
<evidence type="ECO:0000313" key="11">
    <source>
        <dbReference type="EMBL" id="CAG7833242.1"/>
    </source>
</evidence>
<sequence length="776" mass="84727">MTESYKLRCTLLGHSMDVRGVATGDTEGGKHFIVSSSRDRTSKVWMPTDLGTLEVFQSCEGHTNFVSCVHVLQPNVKYPHGLILTGSHDHTVLGFEIGKPVPVFRLLGHKGPVCSISSTEDSILITGSWDESAKLWENQNCIASLEGHGAAVWAVASLPGVNKNFLTGSADKEIRFWNGSQMVKTYTGHTDCVRTLAIIDSDKFLSGSNDATIRLWSISEGECLSVLYGHTNFIYSIALLPNDQDFVSCGEDRTVRIWKGHECKQAIHLPATSLWSVSVMKNNDVVVGSSDGTVRVFTADPERMASGEELQKFEEEVAATSIAAQQDLGGLKVSQLPGPEALLVEGKKDGDTKMIREGSRVSCYSWSSGDRKWNKVGDVVGASGATQNTSGKVLHDGKEYDYVFSVDLDGTATLKLPYNISEDPWFAAKRFIDKNDLNPQFLDQVANFIIQNTKGMVLGSGSDSNYADPFTGGNRYVPGSVESARAGGFDGLDPFTGAGAYRSGASTVATAKKVTELSVPPCFPCANFLQFPQPPSTEGLKSKLLTFAQDLGINIEENTINYLISNIIEGHYTEELHALVMNILAWPKEKVFPVLDLLRVGVLNDQFSVRLNEQLSIYEGLFSKFVSQAYPVNQMLILRLLNNLFGKQTALLMTHRGAIVSEVLNNLSKAKNNQIAAGTLLLNYSIVVTSKENPAWSSIENNTEILMAAISVVDVFDDNEAIYRLLVALGNLLVDNTVAAQLFKSLNGDNIVRNYHQNSGLPKIQKCSEQLLTLLV</sequence>
<dbReference type="OrthoDB" id="10265988at2759"/>
<keyword evidence="5 8" id="KW-0853">WD repeat</keyword>
<name>A0A8J2LN23_9HEXA</name>
<protein>
    <recommendedName>
        <fullName evidence="13">Phospholipase A-2-activating protein</fullName>
    </recommendedName>
</protein>
<dbReference type="PANTHER" id="PTHR19849">
    <property type="entry name" value="PHOSPHOLIPASE A-2-ACTIVATING PROTEIN"/>
    <property type="match status" value="1"/>
</dbReference>
<evidence type="ECO:0000256" key="5">
    <source>
        <dbReference type="ARBA" id="ARBA00022574"/>
    </source>
</evidence>
<evidence type="ECO:0000256" key="8">
    <source>
        <dbReference type="PROSITE-ProRule" id="PRU00221"/>
    </source>
</evidence>
<evidence type="ECO:0000259" key="9">
    <source>
        <dbReference type="PROSITE" id="PS51394"/>
    </source>
</evidence>
<evidence type="ECO:0000256" key="6">
    <source>
        <dbReference type="ARBA" id="ARBA00022737"/>
    </source>
</evidence>
<dbReference type="GO" id="GO:0043161">
    <property type="term" value="P:proteasome-mediated ubiquitin-dependent protein catabolic process"/>
    <property type="evidence" value="ECO:0007669"/>
    <property type="project" value="TreeGrafter"/>
</dbReference>
<dbReference type="Proteomes" id="UP000708208">
    <property type="component" value="Unassembled WGS sequence"/>
</dbReference>
<dbReference type="PROSITE" id="PS50294">
    <property type="entry name" value="WD_REPEATS_REGION"/>
    <property type="match status" value="4"/>
</dbReference>